<dbReference type="GO" id="GO:0005975">
    <property type="term" value="P:carbohydrate metabolic process"/>
    <property type="evidence" value="ECO:0007669"/>
    <property type="project" value="InterPro"/>
</dbReference>
<reference evidence="6" key="1">
    <citation type="submission" date="2017-02" db="UniProtKB">
        <authorList>
            <consortium name="WormBaseParasite"/>
        </authorList>
    </citation>
    <scope>IDENTIFICATION</scope>
</reference>
<protein>
    <submittedName>
        <fullName evidence="6">FGGY_C domain-containing protein</fullName>
    </submittedName>
</protein>
<evidence type="ECO:0000313" key="4">
    <source>
        <dbReference type="EMBL" id="VDK49480.1"/>
    </source>
</evidence>
<dbReference type="Pfam" id="PF02782">
    <property type="entry name" value="FGGY_C"/>
    <property type="match status" value="1"/>
</dbReference>
<dbReference type="WBParaSite" id="ASIM_0001392101-mRNA-1">
    <property type="protein sequence ID" value="ASIM_0001392101-mRNA-1"/>
    <property type="gene ID" value="ASIM_0001392101"/>
</dbReference>
<gene>
    <name evidence="4" type="ORF">ASIM_LOCUS13349</name>
</gene>
<evidence type="ECO:0000256" key="2">
    <source>
        <dbReference type="ARBA" id="ARBA00022777"/>
    </source>
</evidence>
<dbReference type="InterPro" id="IPR050406">
    <property type="entry name" value="FGGY_Carb_Kinase"/>
</dbReference>
<name>A0A0M3JZI7_ANISI</name>
<dbReference type="InterPro" id="IPR018485">
    <property type="entry name" value="FGGY_C"/>
</dbReference>
<dbReference type="Proteomes" id="UP000267096">
    <property type="component" value="Unassembled WGS sequence"/>
</dbReference>
<dbReference type="Gene3D" id="3.30.420.40">
    <property type="match status" value="1"/>
</dbReference>
<evidence type="ECO:0000256" key="1">
    <source>
        <dbReference type="ARBA" id="ARBA00022679"/>
    </source>
</evidence>
<keyword evidence="2" id="KW-0418">Kinase</keyword>
<sequence length="116" mass="12552">MLSSSNILTSTVPDCIYLTGGASSNRHIAQILADVFNCDVFIREGAADSAALGGALRARHCSELHRGEDFFAISKKATSSSKRIAQPNADNVKIYDQMLPIYARLEWEITSASCIS</sequence>
<reference evidence="4 5" key="2">
    <citation type="submission" date="2018-11" db="EMBL/GenBank/DDBJ databases">
        <authorList>
            <consortium name="Pathogen Informatics"/>
        </authorList>
    </citation>
    <scope>NUCLEOTIDE SEQUENCE [LARGE SCALE GENOMIC DNA]</scope>
</reference>
<keyword evidence="1" id="KW-0808">Transferase</keyword>
<dbReference type="InterPro" id="IPR043129">
    <property type="entry name" value="ATPase_NBD"/>
</dbReference>
<proteinExistence type="predicted"/>
<evidence type="ECO:0000313" key="6">
    <source>
        <dbReference type="WBParaSite" id="ASIM_0001392101-mRNA-1"/>
    </source>
</evidence>
<dbReference type="AlphaFoldDB" id="A0A0M3JZI7"/>
<accession>A0A0M3JZI7</accession>
<organism evidence="6">
    <name type="scientific">Anisakis simplex</name>
    <name type="common">Herring worm</name>
    <dbReference type="NCBI Taxonomy" id="6269"/>
    <lineage>
        <taxon>Eukaryota</taxon>
        <taxon>Metazoa</taxon>
        <taxon>Ecdysozoa</taxon>
        <taxon>Nematoda</taxon>
        <taxon>Chromadorea</taxon>
        <taxon>Rhabditida</taxon>
        <taxon>Spirurina</taxon>
        <taxon>Ascaridomorpha</taxon>
        <taxon>Ascaridoidea</taxon>
        <taxon>Anisakidae</taxon>
        <taxon>Anisakis</taxon>
        <taxon>Anisakis simplex complex</taxon>
    </lineage>
</organism>
<dbReference type="GO" id="GO:0016301">
    <property type="term" value="F:kinase activity"/>
    <property type="evidence" value="ECO:0007669"/>
    <property type="project" value="UniProtKB-KW"/>
</dbReference>
<evidence type="ECO:0000259" key="3">
    <source>
        <dbReference type="Pfam" id="PF02782"/>
    </source>
</evidence>
<evidence type="ECO:0000313" key="5">
    <source>
        <dbReference type="Proteomes" id="UP000267096"/>
    </source>
</evidence>
<feature type="domain" description="Carbohydrate kinase FGGY C-terminal" evidence="3">
    <location>
        <begin position="13"/>
        <end position="58"/>
    </location>
</feature>
<dbReference type="EMBL" id="UYRR01031368">
    <property type="protein sequence ID" value="VDK49480.1"/>
    <property type="molecule type" value="Genomic_DNA"/>
</dbReference>
<dbReference type="SUPFAM" id="SSF53067">
    <property type="entry name" value="Actin-like ATPase domain"/>
    <property type="match status" value="1"/>
</dbReference>
<dbReference type="OrthoDB" id="1728974at2759"/>
<keyword evidence="5" id="KW-1185">Reference proteome</keyword>
<dbReference type="PANTHER" id="PTHR43095">
    <property type="entry name" value="SUGAR KINASE"/>
    <property type="match status" value="1"/>
</dbReference>